<feature type="compositionally biased region" description="Polar residues" evidence="2">
    <location>
        <begin position="394"/>
        <end position="410"/>
    </location>
</feature>
<protein>
    <submittedName>
        <fullName evidence="4">Uu.00g021620.m01.CDS01</fullName>
    </submittedName>
</protein>
<dbReference type="GO" id="GO:0005886">
    <property type="term" value="C:plasma membrane"/>
    <property type="evidence" value="ECO:0007669"/>
    <property type="project" value="TreeGrafter"/>
</dbReference>
<feature type="compositionally biased region" description="Low complexity" evidence="2">
    <location>
        <begin position="254"/>
        <end position="263"/>
    </location>
</feature>
<dbReference type="InterPro" id="IPR001060">
    <property type="entry name" value="FCH_dom"/>
</dbReference>
<dbReference type="CDD" id="cd09264">
    <property type="entry name" value="AP_Syp1_MHD"/>
    <property type="match status" value="1"/>
</dbReference>
<dbReference type="Pfam" id="PF00611">
    <property type="entry name" value="FCH"/>
    <property type="match status" value="1"/>
</dbReference>
<dbReference type="GO" id="GO:0032153">
    <property type="term" value="C:cell division site"/>
    <property type="evidence" value="ECO:0007669"/>
    <property type="project" value="TreeGrafter"/>
</dbReference>
<name>A0AAI8YQV1_9PEZI</name>
<feature type="region of interest" description="Disordered" evidence="2">
    <location>
        <begin position="233"/>
        <end position="461"/>
    </location>
</feature>
<dbReference type="GO" id="GO:0006897">
    <property type="term" value="P:endocytosis"/>
    <property type="evidence" value="ECO:0007669"/>
    <property type="project" value="UniProtKB-KW"/>
</dbReference>
<dbReference type="PANTHER" id="PTHR23065:SF54">
    <property type="entry name" value="SUPPRESSOR OF YEAST PROFILIN DELETION"/>
    <property type="match status" value="1"/>
</dbReference>
<feature type="compositionally biased region" description="Basic and acidic residues" evidence="2">
    <location>
        <begin position="360"/>
        <end position="373"/>
    </location>
</feature>
<dbReference type="SUPFAM" id="SSF103657">
    <property type="entry name" value="BAR/IMD domain-like"/>
    <property type="match status" value="1"/>
</dbReference>
<evidence type="ECO:0000256" key="1">
    <source>
        <dbReference type="ARBA" id="ARBA00022583"/>
    </source>
</evidence>
<evidence type="ECO:0000313" key="4">
    <source>
        <dbReference type="EMBL" id="CAJ2514043.1"/>
    </source>
</evidence>
<evidence type="ECO:0000256" key="2">
    <source>
        <dbReference type="SAM" id="MobiDB-lite"/>
    </source>
</evidence>
<dbReference type="InterPro" id="IPR018808">
    <property type="entry name" value="Muniscin_C"/>
</dbReference>
<dbReference type="InterPro" id="IPR028565">
    <property type="entry name" value="MHD"/>
</dbReference>
<feature type="region of interest" description="Disordered" evidence="2">
    <location>
        <begin position="131"/>
        <end position="155"/>
    </location>
</feature>
<sequence length="861" mass="93647">MDDLSRAEYPAMLANLQPNQAVNALNDRVKRISKVNNEIADWLQERRRVEEQYVQGLKRLTQFRVPNSHTELGSFQPQWDKILQSADSVAMSHHIFASKIEKDVEAPLRTFGQRKEMQNMQTIQANLSNMAKELEDSRERSDKLSRKGGKASAQKVDMAAEKLESATSQWESQAPFVFETLQALDESRMNQLRDCLTQYGTYEGEQAQQHQTDAESVLNSLLDYNTSNEVQHFVTRTTAGRPKVERRATPARQSSSIGGTSSSLAPPSINVPPSEDDRSDHSGPRDGPPENKLRSRIGTMLGRRRQSIHGGFGQLSPAKGPFGRSTKSSHGLSPRASSSNLGDSTNRLGALTETPDIAEEPSRMSEANEKMSHDGPNGFGSVGGDGAAELLPPNTANMATSTTSHLNGTSGDVDIADVPPPPGPPPSQREPEKDAEGFSVPDYSHDPISQAQQEAAAQEAERAFKLSIQNEPVAEEDPEAKQAAFSNVAKNLSAMGTPARRAGTVRGRRDVRNTIYVPSPVSENSISENPYHPGALATIYSKPAGLPTFASESSVAGTSDTQSIRSANSLNSIVQHAKHPDMHDPGLNSSVMETVSATFENGGVTSLKVNGEVAFSYNPDSTSSPSQVPIRINNFSALESIGPNRIFVTQDPDHTDQFTLDTSHLQKTSIGFSYKVHVDSDTPPVEHVPILITSAWKPQGDKLGLVLQYKLNPAFKFATAGLTLQFHNFVLFVTYEGKASGAQTKPSGTHLKDKHLVYWRLGDITLSSDANWQKIVCRIVGEQGSEPKAGTVEARWEFSPPSNAETAAGAISVFRLEESKGKGAELSDDDPFADSDETVAEGRWLEVPVVRKLISGKYDAK</sequence>
<keyword evidence="5" id="KW-1185">Reference proteome</keyword>
<feature type="compositionally biased region" description="Polar residues" evidence="2">
    <location>
        <begin position="325"/>
        <end position="347"/>
    </location>
</feature>
<dbReference type="GO" id="GO:0030139">
    <property type="term" value="C:endocytic vesicle"/>
    <property type="evidence" value="ECO:0007669"/>
    <property type="project" value="TreeGrafter"/>
</dbReference>
<proteinExistence type="predicted"/>
<dbReference type="EMBL" id="CAUWAG010000020">
    <property type="protein sequence ID" value="CAJ2514043.1"/>
    <property type="molecule type" value="Genomic_DNA"/>
</dbReference>
<organism evidence="4 5">
    <name type="scientific">Anthostomella pinea</name>
    <dbReference type="NCBI Taxonomy" id="933095"/>
    <lineage>
        <taxon>Eukaryota</taxon>
        <taxon>Fungi</taxon>
        <taxon>Dikarya</taxon>
        <taxon>Ascomycota</taxon>
        <taxon>Pezizomycotina</taxon>
        <taxon>Sordariomycetes</taxon>
        <taxon>Xylariomycetidae</taxon>
        <taxon>Xylariales</taxon>
        <taxon>Xylariaceae</taxon>
        <taxon>Anthostomella</taxon>
    </lineage>
</organism>
<accession>A0AAI8YQV1</accession>
<dbReference type="Pfam" id="PF10291">
    <property type="entry name" value="muHD"/>
    <property type="match status" value="1"/>
</dbReference>
<dbReference type="InterPro" id="IPR027267">
    <property type="entry name" value="AH/BAR_dom_sf"/>
</dbReference>
<evidence type="ECO:0000313" key="5">
    <source>
        <dbReference type="Proteomes" id="UP001295740"/>
    </source>
</evidence>
<evidence type="ECO:0000259" key="3">
    <source>
        <dbReference type="PROSITE" id="PS51072"/>
    </source>
</evidence>
<dbReference type="Proteomes" id="UP001295740">
    <property type="component" value="Unassembled WGS sequence"/>
</dbReference>
<dbReference type="SMART" id="SM00055">
    <property type="entry name" value="FCH"/>
    <property type="match status" value="1"/>
</dbReference>
<reference evidence="4" key="1">
    <citation type="submission" date="2023-10" db="EMBL/GenBank/DDBJ databases">
        <authorList>
            <person name="Hackl T."/>
        </authorList>
    </citation>
    <scope>NUCLEOTIDE SEQUENCE</scope>
</reference>
<gene>
    <name evidence="4" type="ORF">KHLLAP_LOCUS14511</name>
</gene>
<dbReference type="FunFam" id="1.20.1270.60:FF:000102">
    <property type="entry name" value="WGS project CABT00000000 data, contig 2.23"/>
    <property type="match status" value="1"/>
</dbReference>
<feature type="compositionally biased region" description="Basic and acidic residues" evidence="2">
    <location>
        <begin position="275"/>
        <end position="293"/>
    </location>
</feature>
<dbReference type="GO" id="GO:0032185">
    <property type="term" value="P:septin cytoskeleton organization"/>
    <property type="evidence" value="ECO:0007669"/>
    <property type="project" value="TreeGrafter"/>
</dbReference>
<dbReference type="CDD" id="cd07650">
    <property type="entry name" value="F-BAR_Syp1p_like"/>
    <property type="match status" value="1"/>
</dbReference>
<comment type="caution">
    <text evidence="4">The sequence shown here is derived from an EMBL/GenBank/DDBJ whole genome shotgun (WGS) entry which is preliminary data.</text>
</comment>
<dbReference type="AlphaFoldDB" id="A0AAI8YQV1"/>
<feature type="domain" description="MHD" evidence="3">
    <location>
        <begin position="584"/>
        <end position="847"/>
    </location>
</feature>
<feature type="compositionally biased region" description="Gly residues" evidence="2">
    <location>
        <begin position="377"/>
        <end position="386"/>
    </location>
</feature>
<feature type="compositionally biased region" description="Basic and acidic residues" evidence="2">
    <location>
        <begin position="132"/>
        <end position="145"/>
    </location>
</feature>
<dbReference type="PANTHER" id="PTHR23065">
    <property type="entry name" value="PROLINE-SERINE-THREONINE PHOSPHATASE INTERACTING PROTEIN 1"/>
    <property type="match status" value="1"/>
</dbReference>
<dbReference type="InterPro" id="IPR049609">
    <property type="entry name" value="Syp1-like_MHD"/>
</dbReference>
<feature type="compositionally biased region" description="Pro residues" evidence="2">
    <location>
        <begin position="418"/>
        <end position="428"/>
    </location>
</feature>
<dbReference type="PROSITE" id="PS51072">
    <property type="entry name" value="MHD"/>
    <property type="match status" value="1"/>
</dbReference>
<keyword evidence="1" id="KW-0254">Endocytosis</keyword>
<dbReference type="Gene3D" id="1.20.1270.60">
    <property type="entry name" value="Arfaptin homology (AH) domain/BAR domain"/>
    <property type="match status" value="1"/>
</dbReference>